<name>A0A4R3KRZ1_9SPHI</name>
<feature type="domain" description="Phosphatidic acid phosphatase type 2/haloperoxidase" evidence="2">
    <location>
        <begin position="61"/>
        <end position="177"/>
    </location>
</feature>
<dbReference type="Pfam" id="PF01569">
    <property type="entry name" value="PAP2"/>
    <property type="match status" value="1"/>
</dbReference>
<dbReference type="SUPFAM" id="SSF48317">
    <property type="entry name" value="Acid phosphatase/Vanadium-dependent haloperoxidase"/>
    <property type="match status" value="1"/>
</dbReference>
<feature type="transmembrane region" description="Helical" evidence="1">
    <location>
        <begin position="158"/>
        <end position="176"/>
    </location>
</feature>
<proteinExistence type="predicted"/>
<dbReference type="EMBL" id="SMAD01000004">
    <property type="protein sequence ID" value="TCS87812.1"/>
    <property type="molecule type" value="Genomic_DNA"/>
</dbReference>
<reference evidence="3 4" key="1">
    <citation type="submission" date="2019-03" db="EMBL/GenBank/DDBJ databases">
        <title>Genomic Encyclopedia of Type Strains, Phase IV (KMG-IV): sequencing the most valuable type-strain genomes for metagenomic binning, comparative biology and taxonomic classification.</title>
        <authorList>
            <person name="Goeker M."/>
        </authorList>
    </citation>
    <scope>NUCLEOTIDE SEQUENCE [LARGE SCALE GENOMIC DNA]</scope>
    <source>
        <strain evidence="3 4">DSM 21100</strain>
    </source>
</reference>
<feature type="transmembrane region" description="Helical" evidence="1">
    <location>
        <begin position="135"/>
        <end position="152"/>
    </location>
</feature>
<evidence type="ECO:0000259" key="2">
    <source>
        <dbReference type="SMART" id="SM00014"/>
    </source>
</evidence>
<dbReference type="Gene3D" id="1.20.144.10">
    <property type="entry name" value="Phosphatidic acid phosphatase type 2/haloperoxidase"/>
    <property type="match status" value="2"/>
</dbReference>
<dbReference type="AlphaFoldDB" id="A0A4R3KRZ1"/>
<keyword evidence="1" id="KW-0472">Membrane</keyword>
<dbReference type="RefSeq" id="WP_132128899.1">
    <property type="nucleotide sequence ID" value="NZ_CP042432.1"/>
</dbReference>
<accession>A0A4R3KRZ1</accession>
<evidence type="ECO:0000313" key="3">
    <source>
        <dbReference type="EMBL" id="TCS87812.1"/>
    </source>
</evidence>
<feature type="transmembrane region" description="Helical" evidence="1">
    <location>
        <begin position="59"/>
        <end position="79"/>
    </location>
</feature>
<comment type="caution">
    <text evidence="3">The sequence shown here is derived from an EMBL/GenBank/DDBJ whole genome shotgun (WGS) entry which is preliminary data.</text>
</comment>
<dbReference type="PANTHER" id="PTHR14969">
    <property type="entry name" value="SPHINGOSINE-1-PHOSPHATE PHOSPHOHYDROLASE"/>
    <property type="match status" value="1"/>
</dbReference>
<sequence length="191" mass="21891">MIETLTQLDKSLFFLINGEWTNSFLDWIMPLLRDKYFWTPVYIFLIVFFLSQYKWKGFALIGFVLLAFGIADFTSASIIKPFVERLRPCNDLDLAGQIRVLVDCGTGFSFVSSHASNHFAISFLLISLYYKQWKWIFPLCFLWAFMVSYAQVYVGVHFPLDILGGAILGTTIGLLVGKLEKLIYPVVDGVR</sequence>
<evidence type="ECO:0000256" key="1">
    <source>
        <dbReference type="SAM" id="Phobius"/>
    </source>
</evidence>
<protein>
    <submittedName>
        <fullName evidence="3">Undecaprenyl-diphosphatase</fullName>
    </submittedName>
</protein>
<keyword evidence="1" id="KW-0812">Transmembrane</keyword>
<dbReference type="OrthoDB" id="9789113at2"/>
<dbReference type="Proteomes" id="UP000295807">
    <property type="component" value="Unassembled WGS sequence"/>
</dbReference>
<dbReference type="InterPro" id="IPR000326">
    <property type="entry name" value="PAP2/HPO"/>
</dbReference>
<gene>
    <name evidence="3" type="ORF">EDD80_104162</name>
</gene>
<organism evidence="3 4">
    <name type="scientific">Anseongella ginsenosidimutans</name>
    <dbReference type="NCBI Taxonomy" id="496056"/>
    <lineage>
        <taxon>Bacteria</taxon>
        <taxon>Pseudomonadati</taxon>
        <taxon>Bacteroidota</taxon>
        <taxon>Sphingobacteriia</taxon>
        <taxon>Sphingobacteriales</taxon>
        <taxon>Sphingobacteriaceae</taxon>
        <taxon>Anseongella</taxon>
    </lineage>
</organism>
<dbReference type="InterPro" id="IPR036938">
    <property type="entry name" value="PAP2/HPO_sf"/>
</dbReference>
<feature type="transmembrane region" description="Helical" evidence="1">
    <location>
        <begin position="36"/>
        <end position="53"/>
    </location>
</feature>
<keyword evidence="4" id="KW-1185">Reference proteome</keyword>
<keyword evidence="1" id="KW-1133">Transmembrane helix</keyword>
<evidence type="ECO:0000313" key="4">
    <source>
        <dbReference type="Proteomes" id="UP000295807"/>
    </source>
</evidence>
<dbReference type="PANTHER" id="PTHR14969:SF13">
    <property type="entry name" value="AT30094P"/>
    <property type="match status" value="1"/>
</dbReference>
<dbReference type="CDD" id="cd03395">
    <property type="entry name" value="PAP2_like_4"/>
    <property type="match status" value="1"/>
</dbReference>
<dbReference type="SMART" id="SM00014">
    <property type="entry name" value="acidPPc"/>
    <property type="match status" value="1"/>
</dbReference>